<dbReference type="SMART" id="SM00924">
    <property type="entry name" value="MgtE_N"/>
    <property type="match status" value="1"/>
</dbReference>
<dbReference type="Pfam" id="PF01769">
    <property type="entry name" value="MgtE"/>
    <property type="match status" value="1"/>
</dbReference>
<feature type="domain" description="CBS" evidence="11">
    <location>
        <begin position="248"/>
        <end position="304"/>
    </location>
</feature>
<accession>A0ABV7H554</accession>
<keyword evidence="13" id="KW-1185">Reference proteome</keyword>
<dbReference type="Pfam" id="PF00571">
    <property type="entry name" value="CBS"/>
    <property type="match status" value="1"/>
</dbReference>
<feature type="compositionally biased region" description="Basic and acidic residues" evidence="10">
    <location>
        <begin position="7"/>
        <end position="20"/>
    </location>
</feature>
<dbReference type="PANTHER" id="PTHR43773:SF1">
    <property type="entry name" value="MAGNESIUM TRANSPORTER MGTE"/>
    <property type="match status" value="1"/>
</dbReference>
<dbReference type="Proteomes" id="UP001595556">
    <property type="component" value="Unassembled WGS sequence"/>
</dbReference>
<feature type="transmembrane region" description="Helical" evidence="9">
    <location>
        <begin position="465"/>
        <end position="492"/>
    </location>
</feature>
<dbReference type="Gene3D" id="1.25.60.10">
    <property type="entry name" value="MgtE N-terminal domain-like"/>
    <property type="match status" value="1"/>
</dbReference>
<proteinExistence type="inferred from homology"/>
<dbReference type="SUPFAM" id="SSF158791">
    <property type="entry name" value="MgtE N-terminal domain-like"/>
    <property type="match status" value="1"/>
</dbReference>
<evidence type="ECO:0000256" key="9">
    <source>
        <dbReference type="RuleBase" id="RU362011"/>
    </source>
</evidence>
<organism evidence="12 13">
    <name type="scientific">Piscinibacterium candidicorallinum</name>
    <dbReference type="NCBI Taxonomy" id="1793872"/>
    <lineage>
        <taxon>Bacteria</taxon>
        <taxon>Pseudomonadati</taxon>
        <taxon>Pseudomonadota</taxon>
        <taxon>Betaproteobacteria</taxon>
        <taxon>Burkholderiales</taxon>
        <taxon>Piscinibacterium</taxon>
    </lineage>
</organism>
<comment type="subunit">
    <text evidence="9">Homodimer.</text>
</comment>
<keyword evidence="7 9" id="KW-0472">Membrane</keyword>
<dbReference type="InterPro" id="IPR038076">
    <property type="entry name" value="MgtE_N_sf"/>
</dbReference>
<evidence type="ECO:0000256" key="7">
    <source>
        <dbReference type="ARBA" id="ARBA00023136"/>
    </source>
</evidence>
<evidence type="ECO:0000256" key="1">
    <source>
        <dbReference type="ARBA" id="ARBA00004141"/>
    </source>
</evidence>
<dbReference type="PANTHER" id="PTHR43773">
    <property type="entry name" value="MAGNESIUM TRANSPORTER MGTE"/>
    <property type="match status" value="1"/>
</dbReference>
<feature type="transmembrane region" description="Helical" evidence="9">
    <location>
        <begin position="431"/>
        <end position="453"/>
    </location>
</feature>
<evidence type="ECO:0000256" key="6">
    <source>
        <dbReference type="ARBA" id="ARBA00022989"/>
    </source>
</evidence>
<dbReference type="Gene3D" id="1.10.357.20">
    <property type="entry name" value="SLC41 divalent cation transporters, integral membrane domain"/>
    <property type="match status" value="1"/>
</dbReference>
<comment type="caution">
    <text evidence="12">The sequence shown here is derived from an EMBL/GenBank/DDBJ whole genome shotgun (WGS) entry which is preliminary data.</text>
</comment>
<keyword evidence="9" id="KW-0479">Metal-binding</keyword>
<evidence type="ECO:0000256" key="5">
    <source>
        <dbReference type="ARBA" id="ARBA00022842"/>
    </source>
</evidence>
<feature type="region of interest" description="Disordered" evidence="10">
    <location>
        <begin position="1"/>
        <end position="20"/>
    </location>
</feature>
<dbReference type="Gene3D" id="3.10.580.10">
    <property type="entry name" value="CBS-domain"/>
    <property type="match status" value="1"/>
</dbReference>
<dbReference type="InterPro" id="IPR046342">
    <property type="entry name" value="CBS_dom_sf"/>
</dbReference>
<feature type="transmembrane region" description="Helical" evidence="9">
    <location>
        <begin position="330"/>
        <end position="347"/>
    </location>
</feature>
<sequence>MTEQTAIDEREAAASDRLDPEDAGRALTAVESLLARHRARFVELVERDEQGQALKHEPAVDYLTELRWVLEDMHPADVAYVLEALPVDDRLEVWKLVREVGSSHDEGEILLEVSDSVRETLIGAMNRAELVEAVESLDADEVADLAPDLPREVVEEVAAALPLEEREQLRAAMSYPEDSVGARMDFEMVTIRDDVTLEVVLRYLRRFDALPDHTDQIFVVDRDERFMGALSLQLLVVTEPEREVKDVMQQDVLQLGPLDDVGDAAAAFQRYDLVSAPVVDAAGKLVGRLTVDEVVDVIREEGEEQVLAGAGLREEEDIFSNLWDSIRNRAPWLLLNLFTAGFAAWVASRFDATVEKIVVLAFLMSIVAGIGGNSGNQTMTLIIRSLATGQVTPTNVRRLVQKELLVTLMIGLGGGAIAGLFAWALSGSLGLGGVMWAAMLLNLLVGASVGMAVPIVRTRLGYDPALGSSVLLTFATDTMGFFIFLGLATLFLL</sequence>
<keyword evidence="9" id="KW-1003">Cell membrane</keyword>
<dbReference type="InterPro" id="IPR006668">
    <property type="entry name" value="Mg_transptr_MgtE_intracell_dom"/>
</dbReference>
<feature type="transmembrane region" description="Helical" evidence="9">
    <location>
        <begin position="359"/>
        <end position="383"/>
    </location>
</feature>
<gene>
    <name evidence="12" type="primary">mgtE</name>
    <name evidence="12" type="ORF">ACFOEN_14780</name>
</gene>
<evidence type="ECO:0000256" key="8">
    <source>
        <dbReference type="PROSITE-ProRule" id="PRU00703"/>
    </source>
</evidence>
<dbReference type="SMART" id="SM00116">
    <property type="entry name" value="CBS"/>
    <property type="match status" value="2"/>
</dbReference>
<dbReference type="InterPro" id="IPR006667">
    <property type="entry name" value="SLC41_membr_dom"/>
</dbReference>
<keyword evidence="5 9" id="KW-0460">Magnesium</keyword>
<evidence type="ECO:0000259" key="11">
    <source>
        <dbReference type="PROSITE" id="PS51371"/>
    </source>
</evidence>
<comment type="function">
    <text evidence="9">Acts as a magnesium transporter.</text>
</comment>
<evidence type="ECO:0000313" key="13">
    <source>
        <dbReference type="Proteomes" id="UP001595556"/>
    </source>
</evidence>
<dbReference type="EMBL" id="JBHRTI010000010">
    <property type="protein sequence ID" value="MFC3148890.1"/>
    <property type="molecule type" value="Genomic_DNA"/>
</dbReference>
<reference evidence="13" key="1">
    <citation type="journal article" date="2019" name="Int. J. Syst. Evol. Microbiol.">
        <title>The Global Catalogue of Microorganisms (GCM) 10K type strain sequencing project: providing services to taxonomists for standard genome sequencing and annotation.</title>
        <authorList>
            <consortium name="The Broad Institute Genomics Platform"/>
            <consortium name="The Broad Institute Genome Sequencing Center for Infectious Disease"/>
            <person name="Wu L."/>
            <person name="Ma J."/>
        </authorList>
    </citation>
    <scope>NUCLEOTIDE SEQUENCE [LARGE SCALE GENOMIC DNA]</scope>
    <source>
        <strain evidence="13">KCTC 52168</strain>
    </source>
</reference>
<dbReference type="SUPFAM" id="SSF54631">
    <property type="entry name" value="CBS-domain pair"/>
    <property type="match status" value="1"/>
</dbReference>
<dbReference type="PROSITE" id="PS51371">
    <property type="entry name" value="CBS"/>
    <property type="match status" value="1"/>
</dbReference>
<dbReference type="InterPro" id="IPR000644">
    <property type="entry name" value="CBS_dom"/>
</dbReference>
<keyword evidence="8" id="KW-0129">CBS domain</keyword>
<dbReference type="SUPFAM" id="SSF161093">
    <property type="entry name" value="MgtE membrane domain-like"/>
    <property type="match status" value="1"/>
</dbReference>
<dbReference type="CDD" id="cd04606">
    <property type="entry name" value="CBS_pair_Mg_transporter"/>
    <property type="match status" value="1"/>
</dbReference>
<keyword evidence="3 9" id="KW-0813">Transport</keyword>
<dbReference type="Pfam" id="PF03448">
    <property type="entry name" value="MgtE_N"/>
    <property type="match status" value="1"/>
</dbReference>
<evidence type="ECO:0000256" key="2">
    <source>
        <dbReference type="ARBA" id="ARBA00009749"/>
    </source>
</evidence>
<comment type="subcellular location">
    <subcellularLocation>
        <location evidence="9">Cell membrane</location>
        <topology evidence="9">Multi-pass membrane protein</topology>
    </subcellularLocation>
    <subcellularLocation>
        <location evidence="1">Membrane</location>
        <topology evidence="1">Multi-pass membrane protein</topology>
    </subcellularLocation>
</comment>
<keyword evidence="6 9" id="KW-1133">Transmembrane helix</keyword>
<feature type="transmembrane region" description="Helical" evidence="9">
    <location>
        <begin position="404"/>
        <end position="425"/>
    </location>
</feature>
<dbReference type="RefSeq" id="WP_377305234.1">
    <property type="nucleotide sequence ID" value="NZ_CP180191.1"/>
</dbReference>
<dbReference type="InterPro" id="IPR006669">
    <property type="entry name" value="MgtE_transporter"/>
</dbReference>
<name>A0ABV7H554_9BURK</name>
<comment type="similarity">
    <text evidence="2 9">Belongs to the SLC41A transporter family.</text>
</comment>
<evidence type="ECO:0000313" key="12">
    <source>
        <dbReference type="EMBL" id="MFC3148890.1"/>
    </source>
</evidence>
<keyword evidence="4 9" id="KW-0812">Transmembrane</keyword>
<evidence type="ECO:0000256" key="10">
    <source>
        <dbReference type="SAM" id="MobiDB-lite"/>
    </source>
</evidence>
<dbReference type="InterPro" id="IPR036739">
    <property type="entry name" value="SLC41_membr_dom_sf"/>
</dbReference>
<evidence type="ECO:0000256" key="3">
    <source>
        <dbReference type="ARBA" id="ARBA00022448"/>
    </source>
</evidence>
<evidence type="ECO:0000256" key="4">
    <source>
        <dbReference type="ARBA" id="ARBA00022692"/>
    </source>
</evidence>
<dbReference type="NCBIfam" id="TIGR00400">
    <property type="entry name" value="mgtE"/>
    <property type="match status" value="1"/>
</dbReference>
<protein>
    <recommendedName>
        <fullName evidence="9">Magnesium transporter MgtE</fullName>
    </recommendedName>
</protein>